<evidence type="ECO:0000259" key="1">
    <source>
        <dbReference type="PROSITE" id="PS50181"/>
    </source>
</evidence>
<name>A0A4Y7KUV2_PAPSO</name>
<dbReference type="PROSITE" id="PS50181">
    <property type="entry name" value="FBOX"/>
    <property type="match status" value="1"/>
</dbReference>
<dbReference type="InterPro" id="IPR036047">
    <property type="entry name" value="F-box-like_dom_sf"/>
</dbReference>
<evidence type="ECO:0000313" key="3">
    <source>
        <dbReference type="Proteomes" id="UP000316621"/>
    </source>
</evidence>
<dbReference type="InterPro" id="IPR055411">
    <property type="entry name" value="LRR_FXL15/At3g58940/PEG3-like"/>
</dbReference>
<dbReference type="Gramene" id="RZC75948">
    <property type="protein sequence ID" value="RZC75948"/>
    <property type="gene ID" value="C5167_001791"/>
</dbReference>
<dbReference type="InterPro" id="IPR050232">
    <property type="entry name" value="FBL13/AtMIF1-like"/>
</dbReference>
<organism evidence="2 3">
    <name type="scientific">Papaver somniferum</name>
    <name type="common">Opium poppy</name>
    <dbReference type="NCBI Taxonomy" id="3469"/>
    <lineage>
        <taxon>Eukaryota</taxon>
        <taxon>Viridiplantae</taxon>
        <taxon>Streptophyta</taxon>
        <taxon>Embryophyta</taxon>
        <taxon>Tracheophyta</taxon>
        <taxon>Spermatophyta</taxon>
        <taxon>Magnoliopsida</taxon>
        <taxon>Ranunculales</taxon>
        <taxon>Papaveraceae</taxon>
        <taxon>Papaveroideae</taxon>
        <taxon>Papaver</taxon>
    </lineage>
</organism>
<reference evidence="2 3" key="1">
    <citation type="journal article" date="2018" name="Science">
        <title>The opium poppy genome and morphinan production.</title>
        <authorList>
            <person name="Guo L."/>
            <person name="Winzer T."/>
            <person name="Yang X."/>
            <person name="Li Y."/>
            <person name="Ning Z."/>
            <person name="He Z."/>
            <person name="Teodor R."/>
            <person name="Lu Y."/>
            <person name="Bowser T.A."/>
            <person name="Graham I.A."/>
            <person name="Ye K."/>
        </authorList>
    </citation>
    <scope>NUCLEOTIDE SEQUENCE [LARGE SCALE GENOMIC DNA]</scope>
    <source>
        <strain evidence="3">cv. HN1</strain>
        <tissue evidence="2">Leaves</tissue>
    </source>
</reference>
<dbReference type="Pfam" id="PF24758">
    <property type="entry name" value="LRR_At5g56370"/>
    <property type="match status" value="1"/>
</dbReference>
<dbReference type="EMBL" id="CM010723">
    <property type="protein sequence ID" value="RZC75948.1"/>
    <property type="molecule type" value="Genomic_DNA"/>
</dbReference>
<dbReference type="PANTHER" id="PTHR31900:SF30">
    <property type="entry name" value="SUPERFAMILY PROTEIN, PUTATIVE-RELATED"/>
    <property type="match status" value="1"/>
</dbReference>
<dbReference type="Proteomes" id="UP000316621">
    <property type="component" value="Chromosome 9"/>
</dbReference>
<proteinExistence type="predicted"/>
<dbReference type="CDD" id="cd22160">
    <property type="entry name" value="F-box_AtFBL13-like"/>
    <property type="match status" value="1"/>
</dbReference>
<dbReference type="InterPro" id="IPR032675">
    <property type="entry name" value="LRR_dom_sf"/>
</dbReference>
<sequence length="450" mass="51553">MIGRAEDRISNLPDSLVHHILSFLETNDVARTSVLSHRWNHIWTSIPNLEFEWDGWSKPRYLTDKFIDFVDGTLHRRCLSDNSIRKFHLTTSEHLDESLLHSWISSVVSRNVKDFSLFLCANDSSCIPLSFFTCASLTSFHLTVYPILDFPNYISFPRLKHLRLENIQLTNQCWSEKVFPNSPDLEELNLENCRFCDPSFCISVPTLKILRIDGTHGLDECALKIHAPNLVTLYYTGYVAKEYVLSSFLMLEEAVVHLSAPGPREEETGQVEAVRQFFRALTHVKCLTVKNPPLQAKYLPRNSTAYHNIKQLKITQEVNSDVAVIALLKVTPNLESLVIEKKEPFRGIGHVYEKKDDDNEDDGLTLDMLDTGCLFLHLKSVCFMPIIWGPKEISFLKVILRNARALQSLTVYHDNSRRPLKVAEQELMVEIQNFPRASESCTFKISIGSQ</sequence>
<dbReference type="OMA" id="CEIHRIN"/>
<evidence type="ECO:0000313" key="2">
    <source>
        <dbReference type="EMBL" id="RZC75948.1"/>
    </source>
</evidence>
<dbReference type="SMART" id="SM00579">
    <property type="entry name" value="FBD"/>
    <property type="match status" value="1"/>
</dbReference>
<dbReference type="InterPro" id="IPR006566">
    <property type="entry name" value="FBD"/>
</dbReference>
<feature type="domain" description="F-box" evidence="1">
    <location>
        <begin position="6"/>
        <end position="42"/>
    </location>
</feature>
<dbReference type="AlphaFoldDB" id="A0A4Y7KUV2"/>
<accession>A0A4Y7KUV2</accession>
<dbReference type="PANTHER" id="PTHR31900">
    <property type="entry name" value="F-BOX/RNI SUPERFAMILY PROTEIN-RELATED"/>
    <property type="match status" value="1"/>
</dbReference>
<dbReference type="Pfam" id="PF00646">
    <property type="entry name" value="F-box"/>
    <property type="match status" value="1"/>
</dbReference>
<dbReference type="InterPro" id="IPR053781">
    <property type="entry name" value="F-box_AtFBL13-like"/>
</dbReference>
<dbReference type="SUPFAM" id="SSF52058">
    <property type="entry name" value="L domain-like"/>
    <property type="match status" value="1"/>
</dbReference>
<dbReference type="Pfam" id="PF08387">
    <property type="entry name" value="FBD"/>
    <property type="match status" value="1"/>
</dbReference>
<keyword evidence="3" id="KW-1185">Reference proteome</keyword>
<gene>
    <name evidence="2" type="ORF">C5167_001791</name>
</gene>
<dbReference type="SUPFAM" id="SSF81383">
    <property type="entry name" value="F-box domain"/>
    <property type="match status" value="1"/>
</dbReference>
<dbReference type="InterPro" id="IPR001810">
    <property type="entry name" value="F-box_dom"/>
</dbReference>
<dbReference type="OrthoDB" id="1298252at2759"/>
<protein>
    <recommendedName>
        <fullName evidence="1">F-box domain-containing protein</fullName>
    </recommendedName>
</protein>
<dbReference type="Gene3D" id="1.20.1280.50">
    <property type="match status" value="1"/>
</dbReference>
<dbReference type="SMART" id="SM00256">
    <property type="entry name" value="FBOX"/>
    <property type="match status" value="1"/>
</dbReference>
<dbReference type="Gene3D" id="3.80.10.10">
    <property type="entry name" value="Ribonuclease Inhibitor"/>
    <property type="match status" value="1"/>
</dbReference>